<name>A0A915MQW2_MELJA</name>
<organism evidence="2 3">
    <name type="scientific">Meloidogyne javanica</name>
    <name type="common">Root-knot nematode worm</name>
    <dbReference type="NCBI Taxonomy" id="6303"/>
    <lineage>
        <taxon>Eukaryota</taxon>
        <taxon>Metazoa</taxon>
        <taxon>Ecdysozoa</taxon>
        <taxon>Nematoda</taxon>
        <taxon>Chromadorea</taxon>
        <taxon>Rhabditida</taxon>
        <taxon>Tylenchina</taxon>
        <taxon>Tylenchomorpha</taxon>
        <taxon>Tylenchoidea</taxon>
        <taxon>Meloidogynidae</taxon>
        <taxon>Meloidogyninae</taxon>
        <taxon>Meloidogyne</taxon>
        <taxon>Meloidogyne incognita group</taxon>
    </lineage>
</organism>
<feature type="compositionally biased region" description="Polar residues" evidence="1">
    <location>
        <begin position="110"/>
        <end position="127"/>
    </location>
</feature>
<dbReference type="AlphaFoldDB" id="A0A915MQW2"/>
<keyword evidence="2" id="KW-1185">Reference proteome</keyword>
<reference evidence="3" key="1">
    <citation type="submission" date="2022-11" db="UniProtKB">
        <authorList>
            <consortium name="WormBaseParasite"/>
        </authorList>
    </citation>
    <scope>IDENTIFICATION</scope>
</reference>
<protein>
    <submittedName>
        <fullName evidence="3">Uncharacterized protein</fullName>
    </submittedName>
</protein>
<accession>A0A915MQW2</accession>
<proteinExistence type="predicted"/>
<evidence type="ECO:0000313" key="2">
    <source>
        <dbReference type="Proteomes" id="UP000887561"/>
    </source>
</evidence>
<feature type="compositionally biased region" description="Basic and acidic residues" evidence="1">
    <location>
        <begin position="171"/>
        <end position="185"/>
    </location>
</feature>
<feature type="region of interest" description="Disordered" evidence="1">
    <location>
        <begin position="89"/>
        <end position="201"/>
    </location>
</feature>
<sequence length="201" mass="22186">MSDNLSFGSDQNFTIVKAVVDAGKETIEIGEKILEQVQGELGDLLIFQQEHDNCFSDLVKISKTMEGKQQDLTSKGLNLWGGEGAIRKMNIQKSPTPKPTTRKPHASKPVTRSSVSPAPTSAIQTPATPRMSKTMFPTLSTPKLTKSILKPTTPKRKRNAPSQSPPSKKLPAKEREAMDKVKTMETDNDNDADDSFNFWND</sequence>
<dbReference type="WBParaSite" id="scaffold4966_cov298.g8893">
    <property type="protein sequence ID" value="scaffold4966_cov298.g8893"/>
    <property type="gene ID" value="scaffold4966_cov298.g8893"/>
</dbReference>
<dbReference type="Proteomes" id="UP000887561">
    <property type="component" value="Unplaced"/>
</dbReference>
<feature type="compositionally biased region" description="Polar residues" evidence="1">
    <location>
        <begin position="135"/>
        <end position="144"/>
    </location>
</feature>
<evidence type="ECO:0000256" key="1">
    <source>
        <dbReference type="SAM" id="MobiDB-lite"/>
    </source>
</evidence>
<evidence type="ECO:0000313" key="3">
    <source>
        <dbReference type="WBParaSite" id="scaffold4966_cov298.g8893"/>
    </source>
</evidence>